<dbReference type="NCBIfam" id="TIGR00229">
    <property type="entry name" value="sensory_box"/>
    <property type="match status" value="1"/>
</dbReference>
<evidence type="ECO:0000313" key="4">
    <source>
        <dbReference type="EMBL" id="MDP9841982.1"/>
    </source>
</evidence>
<dbReference type="Gene3D" id="3.60.40.10">
    <property type="entry name" value="PPM-type phosphatase domain"/>
    <property type="match status" value="1"/>
</dbReference>
<dbReference type="SUPFAM" id="SSF81606">
    <property type="entry name" value="PP2C-like"/>
    <property type="match status" value="1"/>
</dbReference>
<comment type="caution">
    <text evidence="4">The sequence shown here is derived from an EMBL/GenBank/DDBJ whole genome shotgun (WGS) entry which is preliminary data.</text>
</comment>
<dbReference type="CDD" id="cd00130">
    <property type="entry name" value="PAS"/>
    <property type="match status" value="1"/>
</dbReference>
<dbReference type="PANTHER" id="PTHR43156:SF2">
    <property type="entry name" value="STAGE II SPORULATION PROTEIN E"/>
    <property type="match status" value="1"/>
</dbReference>
<evidence type="ECO:0000313" key="5">
    <source>
        <dbReference type="Proteomes" id="UP001225356"/>
    </source>
</evidence>
<gene>
    <name evidence="4" type="ORF">J2853_001193</name>
</gene>
<proteinExistence type="predicted"/>
<dbReference type="Gene3D" id="3.30.450.40">
    <property type="match status" value="1"/>
</dbReference>
<name>A0ABT9Q5H2_9ACTN</name>
<feature type="domain" description="PAS" evidence="2">
    <location>
        <begin position="162"/>
        <end position="228"/>
    </location>
</feature>
<dbReference type="Pfam" id="PF08447">
    <property type="entry name" value="PAS_3"/>
    <property type="match status" value="1"/>
</dbReference>
<dbReference type="SUPFAM" id="SSF55781">
    <property type="entry name" value="GAF domain-like"/>
    <property type="match status" value="1"/>
</dbReference>
<dbReference type="InterPro" id="IPR000014">
    <property type="entry name" value="PAS"/>
</dbReference>
<keyword evidence="1" id="KW-0378">Hydrolase</keyword>
<dbReference type="InterPro" id="IPR036457">
    <property type="entry name" value="PPM-type-like_dom_sf"/>
</dbReference>
<accession>A0ABT9Q5H2</accession>
<feature type="domain" description="PPM-type phosphatase" evidence="3">
    <location>
        <begin position="477"/>
        <end position="694"/>
    </location>
</feature>
<dbReference type="InterPro" id="IPR013655">
    <property type="entry name" value="PAS_fold_3"/>
</dbReference>
<dbReference type="InterPro" id="IPR001610">
    <property type="entry name" value="PAC"/>
</dbReference>
<dbReference type="InterPro" id="IPR029016">
    <property type="entry name" value="GAF-like_dom_sf"/>
</dbReference>
<organism evidence="4 5">
    <name type="scientific">Streptosporangium lutulentum</name>
    <dbReference type="NCBI Taxonomy" id="1461250"/>
    <lineage>
        <taxon>Bacteria</taxon>
        <taxon>Bacillati</taxon>
        <taxon>Actinomycetota</taxon>
        <taxon>Actinomycetes</taxon>
        <taxon>Streptosporangiales</taxon>
        <taxon>Streptosporangiaceae</taxon>
        <taxon>Streptosporangium</taxon>
    </lineage>
</organism>
<dbReference type="InterPro" id="IPR001932">
    <property type="entry name" value="PPM-type_phosphatase-like_dom"/>
</dbReference>
<dbReference type="PANTHER" id="PTHR43156">
    <property type="entry name" value="STAGE II SPORULATION PROTEIN E-RELATED"/>
    <property type="match status" value="1"/>
</dbReference>
<feature type="domain" description="PAS" evidence="2">
    <location>
        <begin position="24"/>
        <end position="91"/>
    </location>
</feature>
<dbReference type="SMART" id="SM00091">
    <property type="entry name" value="PAS"/>
    <property type="match status" value="2"/>
</dbReference>
<keyword evidence="5" id="KW-1185">Reference proteome</keyword>
<dbReference type="Pfam" id="PF07228">
    <property type="entry name" value="SpoIIE"/>
    <property type="match status" value="1"/>
</dbReference>
<sequence length="710" mass="77758">MPTHVDGSAREVSMEYVRGKRSGGLGLEVFDPAPVAVTVSRGPSHRLIYTNAVFQSIFGDRPLGVPIREAFDDLVEENSSAYFTLLDEVLRTGKPVNVSEAPVTMVYSGTGLQERFFTFGLSEIFLDDGDRGVLQVFVEVTAQVTSAQRVQALSEERFRLLQRYKSLGRVGTQMVWVTAATGGVNEPSPGWQKVTGQSWEEFRGDGWLRALHPDDVEPTIASWSRAVEEVTPLWEHVYRLRLTDGTYRHFKVRAVPVREGDVVAEWVGTCADIEQQWQENRRQELLDRATEATADITRLEEMLTALANVIVPELADGCVIYLLPESADRPADAPLVVHRIAGAVRSGLPERPARNEESIGTSRALADVVRHRRPVHILFPPGQPPPGIALADTESWLIDAAANSMVLVPVIVDGTVAAVVSASVCGERPVISATDAALIGQTFDHAHTPLSNAIEFRRTQRVALALQHSLLPDPPVVPDLQIVARYRPSPAAAEVGGDWYDCFLLHDGTTVLTIGDVAGHDLPSAVAMSQIRNMLRGLSIDRQEPPGEILRRLDNAMGTLYSEETATCVLARVERASDRLPRLNYSVAGHPPPLLVDHDGDSRFLDEAPNHLLGLLYDRPRDSAVEPLPPRSTLLLYTDGLVERPGENLGDGLERLRRHAASLAREPLESFCDRLLTELNFGGKDDIAMIALRLPAAPSGDPGPLPRRAA</sequence>
<evidence type="ECO:0000259" key="3">
    <source>
        <dbReference type="SMART" id="SM00331"/>
    </source>
</evidence>
<dbReference type="SMART" id="SM00086">
    <property type="entry name" value="PAC"/>
    <property type="match status" value="1"/>
</dbReference>
<dbReference type="InterPro" id="IPR035965">
    <property type="entry name" value="PAS-like_dom_sf"/>
</dbReference>
<dbReference type="EMBL" id="JAUSQU010000001">
    <property type="protein sequence ID" value="MDP9841982.1"/>
    <property type="molecule type" value="Genomic_DNA"/>
</dbReference>
<evidence type="ECO:0000259" key="2">
    <source>
        <dbReference type="SMART" id="SM00091"/>
    </source>
</evidence>
<dbReference type="SUPFAM" id="SSF55785">
    <property type="entry name" value="PYP-like sensor domain (PAS domain)"/>
    <property type="match status" value="1"/>
</dbReference>
<reference evidence="4 5" key="1">
    <citation type="submission" date="2023-07" db="EMBL/GenBank/DDBJ databases">
        <title>Sequencing the genomes of 1000 actinobacteria strains.</title>
        <authorList>
            <person name="Klenk H.-P."/>
        </authorList>
    </citation>
    <scope>NUCLEOTIDE SEQUENCE [LARGE SCALE GENOMIC DNA]</scope>
    <source>
        <strain evidence="4 5">DSM 46740</strain>
    </source>
</reference>
<dbReference type="RefSeq" id="WP_307555753.1">
    <property type="nucleotide sequence ID" value="NZ_JAUSQU010000001.1"/>
</dbReference>
<dbReference type="Gene3D" id="3.30.450.20">
    <property type="entry name" value="PAS domain"/>
    <property type="match status" value="2"/>
</dbReference>
<dbReference type="InterPro" id="IPR052016">
    <property type="entry name" value="Bact_Sigma-Reg"/>
</dbReference>
<evidence type="ECO:0000256" key="1">
    <source>
        <dbReference type="ARBA" id="ARBA00022801"/>
    </source>
</evidence>
<dbReference type="Proteomes" id="UP001225356">
    <property type="component" value="Unassembled WGS sequence"/>
</dbReference>
<dbReference type="SMART" id="SM00331">
    <property type="entry name" value="PP2C_SIG"/>
    <property type="match status" value="1"/>
</dbReference>
<protein>
    <submittedName>
        <fullName evidence="4">PAS domain S-box-containing protein</fullName>
    </submittedName>
</protein>